<dbReference type="Proteomes" id="UP001365542">
    <property type="component" value="Unassembled WGS sequence"/>
</dbReference>
<evidence type="ECO:0000313" key="2">
    <source>
        <dbReference type="Proteomes" id="UP001365542"/>
    </source>
</evidence>
<reference evidence="1 2" key="1">
    <citation type="submission" date="2019-10" db="EMBL/GenBank/DDBJ databases">
        <authorList>
            <person name="Palmer J.M."/>
        </authorList>
    </citation>
    <scope>NUCLEOTIDE SEQUENCE [LARGE SCALE GENOMIC DNA]</scope>
    <source>
        <strain evidence="1 2">TWF694</strain>
    </source>
</reference>
<comment type="caution">
    <text evidence="1">The sequence shown here is derived from an EMBL/GenBank/DDBJ whole genome shotgun (WGS) entry which is preliminary data.</text>
</comment>
<evidence type="ECO:0000313" key="1">
    <source>
        <dbReference type="EMBL" id="KAK6540974.1"/>
    </source>
</evidence>
<evidence type="ECO:0008006" key="3">
    <source>
        <dbReference type="Google" id="ProtNLM"/>
    </source>
</evidence>
<protein>
    <recommendedName>
        <fullName evidence="3">F-box domain-containing protein</fullName>
    </recommendedName>
</protein>
<dbReference type="AlphaFoldDB" id="A0AAV9XII0"/>
<sequence length="448" mass="52332">MSGTKTYLQSAPSEYEPYTPREATFSCKDTHKTTTCVGFCCLGPTIQEKILQHLPPSDLIMAVQNIRELEFRYLNIKRWDLGLFDWEQLVYLYHWNHSILEYNLVNESRSRKTVRKQRNRLGLITNGIHNVNRVKYKLIAQIGRKLDKFISSEWQNRPKSQRSLTPSSVYSFRVFQLYKLKSHAPLDDYPEEISDIALEAARTYKVIQKLILIEREQCRQRNKWSPKLAQIPLVERKLAAPDDFAVSLLLVCFATGTCTEYMKKKEIQSSELSFDPNLYPNAPPFLWAEFYQDLVFNLGERGVEFITEGLALLGEIRGSVTANLSRLRGFRWQLHCRFSIYEDTYATFVTSHWLDQTLHFLQPNLDEAHEIEVIRHLEKQLIIDRCDVWYKIDDFIPWKTLFTKEVELRLHPHKQLANFAESGNSAFKDANLELQLVAEAGNFSFPPP</sequence>
<name>A0AAV9XII0_9PEZI</name>
<dbReference type="EMBL" id="JAVHJO010000004">
    <property type="protein sequence ID" value="KAK6540974.1"/>
    <property type="molecule type" value="Genomic_DNA"/>
</dbReference>
<proteinExistence type="predicted"/>
<accession>A0AAV9XII0</accession>
<organism evidence="1 2">
    <name type="scientific">Orbilia ellipsospora</name>
    <dbReference type="NCBI Taxonomy" id="2528407"/>
    <lineage>
        <taxon>Eukaryota</taxon>
        <taxon>Fungi</taxon>
        <taxon>Dikarya</taxon>
        <taxon>Ascomycota</taxon>
        <taxon>Pezizomycotina</taxon>
        <taxon>Orbiliomycetes</taxon>
        <taxon>Orbiliales</taxon>
        <taxon>Orbiliaceae</taxon>
        <taxon>Orbilia</taxon>
    </lineage>
</organism>
<gene>
    <name evidence="1" type="ORF">TWF694_008355</name>
</gene>
<keyword evidence="2" id="KW-1185">Reference proteome</keyword>